<dbReference type="InterPro" id="IPR008928">
    <property type="entry name" value="6-hairpin_glycosidase_sf"/>
</dbReference>
<dbReference type="PANTHER" id="PTHR33886">
    <property type="entry name" value="UNSATURATED RHAMNOGALACTURONAN HYDROLASE (EUROFUNG)"/>
    <property type="match status" value="1"/>
</dbReference>
<feature type="signal peptide" evidence="2">
    <location>
        <begin position="1"/>
        <end position="20"/>
    </location>
</feature>
<dbReference type="SUPFAM" id="SSF52317">
    <property type="entry name" value="Class I glutamine amidotransferase-like"/>
    <property type="match status" value="1"/>
</dbReference>
<gene>
    <name evidence="3" type="ORF">EWE74_14935</name>
</gene>
<organism evidence="3 4">
    <name type="scientific">Sphingobacterium corticibacterium</name>
    <dbReference type="NCBI Taxonomy" id="2484746"/>
    <lineage>
        <taxon>Bacteria</taxon>
        <taxon>Pseudomonadati</taxon>
        <taxon>Bacteroidota</taxon>
        <taxon>Sphingobacteriia</taxon>
        <taxon>Sphingobacteriales</taxon>
        <taxon>Sphingobacteriaceae</taxon>
        <taxon>Sphingobacterium</taxon>
    </lineage>
</organism>
<dbReference type="GO" id="GO:0016787">
    <property type="term" value="F:hydrolase activity"/>
    <property type="evidence" value="ECO:0007669"/>
    <property type="project" value="UniProtKB-KW"/>
</dbReference>
<proteinExistence type="predicted"/>
<dbReference type="Proteomes" id="UP000292855">
    <property type="component" value="Unassembled WGS sequence"/>
</dbReference>
<dbReference type="InterPro" id="IPR012341">
    <property type="entry name" value="6hp_glycosidase-like_sf"/>
</dbReference>
<dbReference type="GO" id="GO:0005975">
    <property type="term" value="P:carbohydrate metabolic process"/>
    <property type="evidence" value="ECO:0007669"/>
    <property type="project" value="InterPro"/>
</dbReference>
<evidence type="ECO:0000313" key="3">
    <source>
        <dbReference type="EMBL" id="RZF60393.1"/>
    </source>
</evidence>
<dbReference type="InterPro" id="IPR029062">
    <property type="entry name" value="Class_I_gatase-like"/>
</dbReference>
<reference evidence="3 4" key="1">
    <citation type="submission" date="2019-02" db="EMBL/GenBank/DDBJ databases">
        <authorList>
            <person name="Li Y."/>
        </authorList>
    </citation>
    <scope>NUCLEOTIDE SEQUENCE [LARGE SCALE GENOMIC DNA]</scope>
    <source>
        <strain evidence="3 4">30C10-4-7</strain>
    </source>
</reference>
<dbReference type="PANTHER" id="PTHR33886:SF8">
    <property type="entry name" value="UNSATURATED RHAMNOGALACTURONAN HYDROLASE (EUROFUNG)"/>
    <property type="match status" value="1"/>
</dbReference>
<accession>A0A4Q6XKI0</accession>
<keyword evidence="1 3" id="KW-0378">Hydrolase</keyword>
<dbReference type="OrthoDB" id="6381507at2"/>
<dbReference type="InterPro" id="IPR010905">
    <property type="entry name" value="Glyco_hydro_88"/>
</dbReference>
<evidence type="ECO:0000313" key="4">
    <source>
        <dbReference type="Proteomes" id="UP000292855"/>
    </source>
</evidence>
<evidence type="ECO:0000256" key="1">
    <source>
        <dbReference type="ARBA" id="ARBA00022801"/>
    </source>
</evidence>
<keyword evidence="2" id="KW-0732">Signal</keyword>
<dbReference type="Pfam" id="PF07470">
    <property type="entry name" value="Glyco_hydro_88"/>
    <property type="match status" value="1"/>
</dbReference>
<feature type="chain" id="PRO_5020453357" evidence="2">
    <location>
        <begin position="21"/>
        <end position="638"/>
    </location>
</feature>
<keyword evidence="4" id="KW-1185">Reference proteome</keyword>
<protein>
    <submittedName>
        <fullName evidence="3">Glycoside hydrolase family 88 protein</fullName>
    </submittedName>
</protein>
<dbReference type="Gene3D" id="1.50.10.10">
    <property type="match status" value="1"/>
</dbReference>
<evidence type="ECO:0000256" key="2">
    <source>
        <dbReference type="SAM" id="SignalP"/>
    </source>
</evidence>
<name>A0A4Q6XKI0_9SPHI</name>
<dbReference type="RefSeq" id="WP_130142308.1">
    <property type="nucleotide sequence ID" value="NZ_SGIT01000002.1"/>
</dbReference>
<dbReference type="EMBL" id="SGIT01000002">
    <property type="protein sequence ID" value="RZF60393.1"/>
    <property type="molecule type" value="Genomic_DNA"/>
</dbReference>
<sequence length="638" mass="72789">MKKGIHIMLCLLLFAQVSFGQEKALSEKMAITAMDSLYKDTRFTNKEKGPQWTYDMGVVLEGMVEVWRNTGDKTYFDYVQGWMDQFVTEDGDIRNYRPEEYNIDHVKNGRSLLFLYKVTGKAKYLKASEKVYNQLLTHPRTKQGGFWHKKVYPYQMWLDGLYMAQPFYTEFADLMGIDSIYDDVVNQFTYMENHARDEKSGLLYHGWDESRNERWANPETGLSKHFWARGMGWYAMALVDVLDYFPMEHPGREKLVQILHRTLTAVAKYQDPKTSVWYDIVDLGTREGNYVEASASSMFVYAMAKAVRKGYVPKKDFQKHIDKGYAGLVKQFITSGGPDRVNINHVVTVSGLGGSKNYRDGSFEYYMSEPVKPNDPKGVGPFILAASEVEFAQSAKSQRTVHVTLDNYYNNEYKKAPDGQLKPYHYLWDGQDNNGFFLLGRIFEQYGGVLNTLREAPTQQKLANSNVYIIVDPDTEKETTSPHFMNEAEANEIAKWVLGGGVLVLLANDAGNCEIAKFNTLSQKFGITFNEDNRNMVKGSNYADGAVVIPSKTGIFKKTQKIYVKEISTINAVKPAKPLVQEQGDIIIATAKYGKGTVFAIGDPWLYNEYVDGRKLPVEYQNFDAAHELVQWLLRKAK</sequence>
<dbReference type="InterPro" id="IPR052043">
    <property type="entry name" value="PolySaccharide_Degr_Enz"/>
</dbReference>
<comment type="caution">
    <text evidence="3">The sequence shown here is derived from an EMBL/GenBank/DDBJ whole genome shotgun (WGS) entry which is preliminary data.</text>
</comment>
<dbReference type="SUPFAM" id="SSF48208">
    <property type="entry name" value="Six-hairpin glycosidases"/>
    <property type="match status" value="1"/>
</dbReference>
<dbReference type="AlphaFoldDB" id="A0A4Q6XKI0"/>